<evidence type="ECO:0000313" key="3">
    <source>
        <dbReference type="Proteomes" id="UP000016927"/>
    </source>
</evidence>
<evidence type="ECO:0000256" key="1">
    <source>
        <dbReference type="SAM" id="Coils"/>
    </source>
</evidence>
<gene>
    <name evidence="2" type="ORF">NBO_2g0051</name>
</gene>
<keyword evidence="3" id="KW-1185">Reference proteome</keyword>
<dbReference type="Proteomes" id="UP000016927">
    <property type="component" value="Unassembled WGS sequence"/>
</dbReference>
<protein>
    <submittedName>
        <fullName evidence="2">Uncharacterized protein</fullName>
    </submittedName>
</protein>
<dbReference type="EMBL" id="KB908910">
    <property type="protein sequence ID" value="EOB15559.1"/>
    <property type="molecule type" value="Genomic_DNA"/>
</dbReference>
<proteinExistence type="predicted"/>
<dbReference type="AlphaFoldDB" id="R0MC60"/>
<accession>R0MC60</accession>
<feature type="coiled-coil region" evidence="1">
    <location>
        <begin position="8"/>
        <end position="52"/>
    </location>
</feature>
<name>R0MC60_NOSB1</name>
<keyword evidence="1" id="KW-0175">Coiled coil</keyword>
<reference evidence="2 3" key="1">
    <citation type="journal article" date="2013" name="BMC Genomics">
        <title>Comparative genomics of parasitic silkworm microsporidia reveal an association between genome expansion and host adaptation.</title>
        <authorList>
            <person name="Pan G."/>
            <person name="Xu J."/>
            <person name="Li T."/>
            <person name="Xia Q."/>
            <person name="Liu S.L."/>
            <person name="Zhang G."/>
            <person name="Li S."/>
            <person name="Li C."/>
            <person name="Liu H."/>
            <person name="Yang L."/>
            <person name="Liu T."/>
            <person name="Zhang X."/>
            <person name="Wu Z."/>
            <person name="Fan W."/>
            <person name="Dang X."/>
            <person name="Xiang H."/>
            <person name="Tao M."/>
            <person name="Li Y."/>
            <person name="Hu J."/>
            <person name="Li Z."/>
            <person name="Lin L."/>
            <person name="Luo J."/>
            <person name="Geng L."/>
            <person name="Wang L."/>
            <person name="Long M."/>
            <person name="Wan Y."/>
            <person name="He N."/>
            <person name="Zhang Z."/>
            <person name="Lu C."/>
            <person name="Keeling P.J."/>
            <person name="Wang J."/>
            <person name="Xiang Z."/>
            <person name="Zhou Z."/>
        </authorList>
    </citation>
    <scope>NUCLEOTIDE SEQUENCE [LARGE SCALE GENOMIC DNA]</scope>
    <source>
        <strain evidence="3">CQ1 / CVCC 102059</strain>
    </source>
</reference>
<sequence length="159" mass="19089">MQKKMNELTKGVSRVNLLEARIKDLEEKNIELEAEITELKHEKNEISSFSNEPINFDEYEPTFDDQNDQINYSFEDKEINETINELKNVNLESQIKTIFKPHEYFTARTSIHKIFTNKKNRIPISDFKDLLEELVSDFKLFKEEKVNRNKTVNVRYYYK</sequence>
<organism evidence="2 3">
    <name type="scientific">Nosema bombycis (strain CQ1 / CVCC 102059)</name>
    <name type="common">Microsporidian parasite</name>
    <name type="synonym">Pebrine of silkworm</name>
    <dbReference type="NCBI Taxonomy" id="578461"/>
    <lineage>
        <taxon>Eukaryota</taxon>
        <taxon>Fungi</taxon>
        <taxon>Fungi incertae sedis</taxon>
        <taxon>Microsporidia</taxon>
        <taxon>Nosematidae</taxon>
        <taxon>Nosema</taxon>
    </lineage>
</organism>
<dbReference type="VEuPathDB" id="MicrosporidiaDB:NBO_2g0051"/>
<evidence type="ECO:0000313" key="2">
    <source>
        <dbReference type="EMBL" id="EOB15559.1"/>
    </source>
</evidence>
<dbReference type="HOGENOM" id="CLU_1661285_0_0_1"/>